<dbReference type="PROSITE" id="PS50888">
    <property type="entry name" value="BHLH"/>
    <property type="match status" value="1"/>
</dbReference>
<evidence type="ECO:0000313" key="8">
    <source>
        <dbReference type="Proteomes" id="UP000001070"/>
    </source>
</evidence>
<dbReference type="GO" id="GO:0000977">
    <property type="term" value="F:RNA polymerase II transcription regulatory region sequence-specific DNA binding"/>
    <property type="evidence" value="ECO:0007669"/>
    <property type="project" value="EnsemblMetazoa"/>
</dbReference>
<keyword evidence="1" id="KW-0217">Developmental protein</keyword>
<keyword evidence="8" id="KW-1185">Reference proteome</keyword>
<keyword evidence="3" id="KW-0524">Neurogenesis</keyword>
<feature type="compositionally biased region" description="Low complexity" evidence="5">
    <location>
        <begin position="257"/>
        <end position="271"/>
    </location>
</feature>
<dbReference type="Gene3D" id="4.10.280.10">
    <property type="entry name" value="Helix-loop-helix DNA-binding domain"/>
    <property type="match status" value="1"/>
</dbReference>
<gene>
    <name evidence="7" type="primary">Dgri\GH24340</name>
    <name evidence="7" type="ORF">Dgri_GH24340</name>
</gene>
<dbReference type="PANTHER" id="PTHR23349:SF108">
    <property type="entry name" value="BHLH DOMAIN-CONTAINING PROTEIN"/>
    <property type="match status" value="1"/>
</dbReference>
<dbReference type="GO" id="GO:0140297">
    <property type="term" value="F:DNA-binding transcription factor binding"/>
    <property type="evidence" value="ECO:0007669"/>
    <property type="project" value="EnsemblMetazoa"/>
</dbReference>
<keyword evidence="4" id="KW-0238">DNA-binding</keyword>
<dbReference type="Proteomes" id="UP000001070">
    <property type="component" value="Unassembled WGS sequence"/>
</dbReference>
<sequence>MSSVVFNVGGKNAIDLFPTTIGGATKMYRYQHIMPAPDLKTSPITTTTTAATGSVALIKTRKYVPRGMLLANATSASSTSSNSSSNSGSNSNSGNSTISTICCNSTSPYNVDQSQSVQRRNARERNRVKQVNNSFARLRQHIPQSIIADLTKGGGRGPHKKISKVDTLRIAVEYIRRLQDLVDDLNGGPGSNNNSSSICNQLNLCLDETSSNSSQSSHSSVCSSSSQQHQQQLQQQQQQQQQQHHLYYTSALLSTATPTPLQQQQQLQRQQFPNNPLTPISLNGNSSNTNNNNTNSVQQTAAGATGTAVAASACHSPTSSFNSSMSFDSGTYEAAPQQLSPNVPQLKFEPYEHFQLDEEDCTPDDEEILDYISLWQEQ</sequence>
<dbReference type="SUPFAM" id="SSF47459">
    <property type="entry name" value="HLH, helix-loop-helix DNA-binding domain"/>
    <property type="match status" value="1"/>
</dbReference>
<dbReference type="GO" id="GO:0007417">
    <property type="term" value="P:central nervous system development"/>
    <property type="evidence" value="ECO:0007669"/>
    <property type="project" value="UniProtKB-ARBA"/>
</dbReference>
<dbReference type="GO" id="GO:0007422">
    <property type="term" value="P:peripheral nervous system development"/>
    <property type="evidence" value="ECO:0007669"/>
    <property type="project" value="EnsemblMetazoa"/>
</dbReference>
<dbReference type="OrthoDB" id="5976910at2759"/>
<feature type="domain" description="BHLH" evidence="6">
    <location>
        <begin position="115"/>
        <end position="178"/>
    </location>
</feature>
<dbReference type="PANTHER" id="PTHR23349">
    <property type="entry name" value="BASIC HELIX-LOOP-HELIX TRANSCRIPTION FACTOR, TWIST"/>
    <property type="match status" value="1"/>
</dbReference>
<dbReference type="GO" id="GO:0001228">
    <property type="term" value="F:DNA-binding transcription activator activity, RNA polymerase II-specific"/>
    <property type="evidence" value="ECO:0007669"/>
    <property type="project" value="EnsemblMetazoa"/>
</dbReference>
<evidence type="ECO:0000256" key="5">
    <source>
        <dbReference type="SAM" id="MobiDB-lite"/>
    </source>
</evidence>
<feature type="compositionally biased region" description="Polar residues" evidence="5">
    <location>
        <begin position="272"/>
        <end position="282"/>
    </location>
</feature>
<feature type="compositionally biased region" description="Low complexity" evidence="5">
    <location>
        <begin position="210"/>
        <end position="242"/>
    </location>
</feature>
<dbReference type="FunCoup" id="B4JMG1">
    <property type="interactions" value="10"/>
</dbReference>
<feature type="region of interest" description="Disordered" evidence="5">
    <location>
        <begin position="74"/>
        <end position="96"/>
    </location>
</feature>
<accession>B4JMG1</accession>
<dbReference type="PhylomeDB" id="B4JMG1"/>
<dbReference type="GO" id="GO:0043066">
    <property type="term" value="P:negative regulation of apoptotic process"/>
    <property type="evidence" value="ECO:0007669"/>
    <property type="project" value="EnsemblMetazoa"/>
</dbReference>
<reference evidence="7 8" key="1">
    <citation type="journal article" date="2007" name="Nature">
        <title>Evolution of genes and genomes on the Drosophila phylogeny.</title>
        <authorList>
            <consortium name="Drosophila 12 Genomes Consortium"/>
            <person name="Clark A.G."/>
            <person name="Eisen M.B."/>
            <person name="Smith D.R."/>
            <person name="Bergman C.M."/>
            <person name="Oliver B."/>
            <person name="Markow T.A."/>
            <person name="Kaufman T.C."/>
            <person name="Kellis M."/>
            <person name="Gelbart W."/>
            <person name="Iyer V.N."/>
            <person name="Pollard D.A."/>
            <person name="Sackton T.B."/>
            <person name="Larracuente A.M."/>
            <person name="Singh N.D."/>
            <person name="Abad J.P."/>
            <person name="Abt D.N."/>
            <person name="Adryan B."/>
            <person name="Aguade M."/>
            <person name="Akashi H."/>
            <person name="Anderson W.W."/>
            <person name="Aquadro C.F."/>
            <person name="Ardell D.H."/>
            <person name="Arguello R."/>
            <person name="Artieri C.G."/>
            <person name="Barbash D.A."/>
            <person name="Barker D."/>
            <person name="Barsanti P."/>
            <person name="Batterham P."/>
            <person name="Batzoglou S."/>
            <person name="Begun D."/>
            <person name="Bhutkar A."/>
            <person name="Blanco E."/>
            <person name="Bosak S.A."/>
            <person name="Bradley R.K."/>
            <person name="Brand A.D."/>
            <person name="Brent M.R."/>
            <person name="Brooks A.N."/>
            <person name="Brown R.H."/>
            <person name="Butlin R.K."/>
            <person name="Caggese C."/>
            <person name="Calvi B.R."/>
            <person name="Bernardo de Carvalho A."/>
            <person name="Caspi A."/>
            <person name="Castrezana S."/>
            <person name="Celniker S.E."/>
            <person name="Chang J.L."/>
            <person name="Chapple C."/>
            <person name="Chatterji S."/>
            <person name="Chinwalla A."/>
            <person name="Civetta A."/>
            <person name="Clifton S.W."/>
            <person name="Comeron J.M."/>
            <person name="Costello J.C."/>
            <person name="Coyne J.A."/>
            <person name="Daub J."/>
            <person name="David R.G."/>
            <person name="Delcher A.L."/>
            <person name="Delehaunty K."/>
            <person name="Do C.B."/>
            <person name="Ebling H."/>
            <person name="Edwards K."/>
            <person name="Eickbush T."/>
            <person name="Evans J.D."/>
            <person name="Filipski A."/>
            <person name="Findeiss S."/>
            <person name="Freyhult E."/>
            <person name="Fulton L."/>
            <person name="Fulton R."/>
            <person name="Garcia A.C."/>
            <person name="Gardiner A."/>
            <person name="Garfield D.A."/>
            <person name="Garvin B.E."/>
            <person name="Gibson G."/>
            <person name="Gilbert D."/>
            <person name="Gnerre S."/>
            <person name="Godfrey J."/>
            <person name="Good R."/>
            <person name="Gotea V."/>
            <person name="Gravely B."/>
            <person name="Greenberg A.J."/>
            <person name="Griffiths-Jones S."/>
            <person name="Gross S."/>
            <person name="Guigo R."/>
            <person name="Gustafson E.A."/>
            <person name="Haerty W."/>
            <person name="Hahn M.W."/>
            <person name="Halligan D.L."/>
            <person name="Halpern A.L."/>
            <person name="Halter G.M."/>
            <person name="Han M.V."/>
            <person name="Heger A."/>
            <person name="Hillier L."/>
            <person name="Hinrichs A.S."/>
            <person name="Holmes I."/>
            <person name="Hoskins R.A."/>
            <person name="Hubisz M.J."/>
            <person name="Hultmark D."/>
            <person name="Huntley M.A."/>
            <person name="Jaffe D.B."/>
            <person name="Jagadeeshan S."/>
            <person name="Jeck W.R."/>
            <person name="Johnson J."/>
            <person name="Jones C.D."/>
            <person name="Jordan W.C."/>
            <person name="Karpen G.H."/>
            <person name="Kataoka E."/>
            <person name="Keightley P.D."/>
            <person name="Kheradpour P."/>
            <person name="Kirkness E.F."/>
            <person name="Koerich L.B."/>
            <person name="Kristiansen K."/>
            <person name="Kudrna D."/>
            <person name="Kulathinal R.J."/>
            <person name="Kumar S."/>
            <person name="Kwok R."/>
            <person name="Lander E."/>
            <person name="Langley C.H."/>
            <person name="Lapoint R."/>
            <person name="Lazzaro B.P."/>
            <person name="Lee S.J."/>
            <person name="Levesque L."/>
            <person name="Li R."/>
            <person name="Lin C.F."/>
            <person name="Lin M.F."/>
            <person name="Lindblad-Toh K."/>
            <person name="Llopart A."/>
            <person name="Long M."/>
            <person name="Low L."/>
            <person name="Lozovsky E."/>
            <person name="Lu J."/>
            <person name="Luo M."/>
            <person name="Machado C.A."/>
            <person name="Makalowski W."/>
            <person name="Marzo M."/>
            <person name="Matsuda M."/>
            <person name="Matzkin L."/>
            <person name="McAllister B."/>
            <person name="McBride C.S."/>
            <person name="McKernan B."/>
            <person name="McKernan K."/>
            <person name="Mendez-Lago M."/>
            <person name="Minx P."/>
            <person name="Mollenhauer M.U."/>
            <person name="Montooth K."/>
            <person name="Mount S.M."/>
            <person name="Mu X."/>
            <person name="Myers E."/>
            <person name="Negre B."/>
            <person name="Newfeld S."/>
            <person name="Nielsen R."/>
            <person name="Noor M.A."/>
            <person name="O'Grady P."/>
            <person name="Pachter L."/>
            <person name="Papaceit M."/>
            <person name="Parisi M.J."/>
            <person name="Parisi M."/>
            <person name="Parts L."/>
            <person name="Pedersen J.S."/>
            <person name="Pesole G."/>
            <person name="Phillippy A.M."/>
            <person name="Ponting C.P."/>
            <person name="Pop M."/>
            <person name="Porcelli D."/>
            <person name="Powell J.R."/>
            <person name="Prohaska S."/>
            <person name="Pruitt K."/>
            <person name="Puig M."/>
            <person name="Quesneville H."/>
            <person name="Ram K.R."/>
            <person name="Rand D."/>
            <person name="Rasmussen M.D."/>
            <person name="Reed L.K."/>
            <person name="Reenan R."/>
            <person name="Reily A."/>
            <person name="Remington K.A."/>
            <person name="Rieger T.T."/>
            <person name="Ritchie M.G."/>
            <person name="Robin C."/>
            <person name="Rogers Y.H."/>
            <person name="Rohde C."/>
            <person name="Rozas J."/>
            <person name="Rubenfield M.J."/>
            <person name="Ruiz A."/>
            <person name="Russo S."/>
            <person name="Salzberg S.L."/>
            <person name="Sanchez-Gracia A."/>
            <person name="Saranga D.J."/>
            <person name="Sato H."/>
            <person name="Schaeffer S.W."/>
            <person name="Schatz M.C."/>
            <person name="Schlenke T."/>
            <person name="Schwartz R."/>
            <person name="Segarra C."/>
            <person name="Singh R.S."/>
            <person name="Sirot L."/>
            <person name="Sirota M."/>
            <person name="Sisneros N.B."/>
            <person name="Smith C.D."/>
            <person name="Smith T.F."/>
            <person name="Spieth J."/>
            <person name="Stage D.E."/>
            <person name="Stark A."/>
            <person name="Stephan W."/>
            <person name="Strausberg R.L."/>
            <person name="Strempel S."/>
            <person name="Sturgill D."/>
            <person name="Sutton G."/>
            <person name="Sutton G.G."/>
            <person name="Tao W."/>
            <person name="Teichmann S."/>
            <person name="Tobari Y.N."/>
            <person name="Tomimura Y."/>
            <person name="Tsolas J.M."/>
            <person name="Valente V.L."/>
            <person name="Venter E."/>
            <person name="Venter J.C."/>
            <person name="Vicario S."/>
            <person name="Vieira F.G."/>
            <person name="Vilella A.J."/>
            <person name="Villasante A."/>
            <person name="Walenz B."/>
            <person name="Wang J."/>
            <person name="Wasserman M."/>
            <person name="Watts T."/>
            <person name="Wilson D."/>
            <person name="Wilson R.K."/>
            <person name="Wing R.A."/>
            <person name="Wolfner M.F."/>
            <person name="Wong A."/>
            <person name="Wong G.K."/>
            <person name="Wu C.I."/>
            <person name="Wu G."/>
            <person name="Yamamoto D."/>
            <person name="Yang H.P."/>
            <person name="Yang S.P."/>
            <person name="Yorke J.A."/>
            <person name="Yoshida K."/>
            <person name="Zdobnov E."/>
            <person name="Zhang P."/>
            <person name="Zhang Y."/>
            <person name="Zimin A.V."/>
            <person name="Baldwin J."/>
            <person name="Abdouelleil A."/>
            <person name="Abdulkadir J."/>
            <person name="Abebe A."/>
            <person name="Abera B."/>
            <person name="Abreu J."/>
            <person name="Acer S.C."/>
            <person name="Aftuck L."/>
            <person name="Alexander A."/>
            <person name="An P."/>
            <person name="Anderson E."/>
            <person name="Anderson S."/>
            <person name="Arachi H."/>
            <person name="Azer M."/>
            <person name="Bachantsang P."/>
            <person name="Barry A."/>
            <person name="Bayul T."/>
            <person name="Berlin A."/>
            <person name="Bessette D."/>
            <person name="Bloom T."/>
            <person name="Blye J."/>
            <person name="Boguslavskiy L."/>
            <person name="Bonnet C."/>
            <person name="Boukhgalter B."/>
            <person name="Bourzgui I."/>
            <person name="Brown A."/>
            <person name="Cahill P."/>
            <person name="Channer S."/>
            <person name="Cheshatsang Y."/>
            <person name="Chuda L."/>
            <person name="Citroen M."/>
            <person name="Collymore A."/>
            <person name="Cooke P."/>
            <person name="Costello M."/>
            <person name="D'Aco K."/>
            <person name="Daza R."/>
            <person name="De Haan G."/>
            <person name="DeGray S."/>
            <person name="DeMaso C."/>
            <person name="Dhargay N."/>
            <person name="Dooley K."/>
            <person name="Dooley E."/>
            <person name="Doricent M."/>
            <person name="Dorje P."/>
            <person name="Dorjee K."/>
            <person name="Dupes A."/>
            <person name="Elong R."/>
            <person name="Falk J."/>
            <person name="Farina A."/>
            <person name="Faro S."/>
            <person name="Ferguson D."/>
            <person name="Fisher S."/>
            <person name="Foley C.D."/>
            <person name="Franke A."/>
            <person name="Friedrich D."/>
            <person name="Gadbois L."/>
            <person name="Gearin G."/>
            <person name="Gearin C.R."/>
            <person name="Giannoukos G."/>
            <person name="Goode T."/>
            <person name="Graham J."/>
            <person name="Grandbois E."/>
            <person name="Grewal S."/>
            <person name="Gyaltsen K."/>
            <person name="Hafez N."/>
            <person name="Hagos B."/>
            <person name="Hall J."/>
            <person name="Henson C."/>
            <person name="Hollinger A."/>
            <person name="Honan T."/>
            <person name="Huard M.D."/>
            <person name="Hughes L."/>
            <person name="Hurhula B."/>
            <person name="Husby M.E."/>
            <person name="Kamat A."/>
            <person name="Kanga B."/>
            <person name="Kashin S."/>
            <person name="Khazanovich D."/>
            <person name="Kisner P."/>
            <person name="Lance K."/>
            <person name="Lara M."/>
            <person name="Lee W."/>
            <person name="Lennon N."/>
            <person name="Letendre F."/>
            <person name="LeVine R."/>
            <person name="Lipovsky A."/>
            <person name="Liu X."/>
            <person name="Liu J."/>
            <person name="Liu S."/>
            <person name="Lokyitsang T."/>
            <person name="Lokyitsang Y."/>
            <person name="Lubonja R."/>
            <person name="Lui A."/>
            <person name="MacDonald P."/>
            <person name="Magnisalis V."/>
            <person name="Maru K."/>
            <person name="Matthews C."/>
            <person name="McCusker W."/>
            <person name="McDonough S."/>
            <person name="Mehta T."/>
            <person name="Meldrim J."/>
            <person name="Meneus L."/>
            <person name="Mihai O."/>
            <person name="Mihalev A."/>
            <person name="Mihova T."/>
            <person name="Mittelman R."/>
            <person name="Mlenga V."/>
            <person name="Montmayeur A."/>
            <person name="Mulrain L."/>
            <person name="Navidi A."/>
            <person name="Naylor J."/>
            <person name="Negash T."/>
            <person name="Nguyen T."/>
            <person name="Nguyen N."/>
            <person name="Nicol R."/>
            <person name="Norbu C."/>
            <person name="Norbu N."/>
            <person name="Novod N."/>
            <person name="O'Neill B."/>
            <person name="Osman S."/>
            <person name="Markiewicz E."/>
            <person name="Oyono O.L."/>
            <person name="Patti C."/>
            <person name="Phunkhang P."/>
            <person name="Pierre F."/>
            <person name="Priest M."/>
            <person name="Raghuraman S."/>
            <person name="Rege F."/>
            <person name="Reyes R."/>
            <person name="Rise C."/>
            <person name="Rogov P."/>
            <person name="Ross K."/>
            <person name="Ryan E."/>
            <person name="Settipalli S."/>
            <person name="Shea T."/>
            <person name="Sherpa N."/>
            <person name="Shi L."/>
            <person name="Shih D."/>
            <person name="Sparrow T."/>
            <person name="Spaulding J."/>
            <person name="Stalker J."/>
            <person name="Stange-Thomann N."/>
            <person name="Stavropoulos S."/>
            <person name="Stone C."/>
            <person name="Strader C."/>
            <person name="Tesfaye S."/>
            <person name="Thomson T."/>
            <person name="Thoulutsang Y."/>
            <person name="Thoulutsang D."/>
            <person name="Topham K."/>
            <person name="Topping I."/>
            <person name="Tsamla T."/>
            <person name="Vassiliev H."/>
            <person name="Vo A."/>
            <person name="Wangchuk T."/>
            <person name="Wangdi T."/>
            <person name="Weiand M."/>
            <person name="Wilkinson J."/>
            <person name="Wilson A."/>
            <person name="Yadav S."/>
            <person name="Young G."/>
            <person name="Yu Q."/>
            <person name="Zembek L."/>
            <person name="Zhong D."/>
            <person name="Zimmer A."/>
            <person name="Zwirko Z."/>
            <person name="Jaffe D.B."/>
            <person name="Alvarez P."/>
            <person name="Brockman W."/>
            <person name="Butler J."/>
            <person name="Chin C."/>
            <person name="Gnerre S."/>
            <person name="Grabherr M."/>
            <person name="Kleber M."/>
            <person name="Mauceli E."/>
            <person name="MacCallum I."/>
        </authorList>
    </citation>
    <scope>NUCLEOTIDE SEQUENCE [LARGE SCALE GENOMIC DNA]</scope>
    <source>
        <strain evidence="8">Tucson 15287-2541.00</strain>
    </source>
</reference>
<dbReference type="GO" id="GO:0061382">
    <property type="term" value="P:Malpighian tubule tip cell differentiation"/>
    <property type="evidence" value="ECO:0007669"/>
    <property type="project" value="EnsemblMetazoa"/>
</dbReference>
<feature type="region of interest" description="Disordered" evidence="5">
    <location>
        <begin position="209"/>
        <end position="242"/>
    </location>
</feature>
<name>B4JMG1_DROGR</name>
<feature type="compositionally biased region" description="Low complexity" evidence="5">
    <location>
        <begin position="283"/>
        <end position="297"/>
    </location>
</feature>
<dbReference type="InterPro" id="IPR050283">
    <property type="entry name" value="E-box_TF_Regulators"/>
</dbReference>
<dbReference type="GO" id="GO:0007530">
    <property type="term" value="P:sex determination"/>
    <property type="evidence" value="ECO:0007669"/>
    <property type="project" value="EnsemblMetazoa"/>
</dbReference>
<organism evidence="8">
    <name type="scientific">Drosophila grimshawi</name>
    <name type="common">Hawaiian fruit fly</name>
    <name type="synonym">Idiomyia grimshawi</name>
    <dbReference type="NCBI Taxonomy" id="7222"/>
    <lineage>
        <taxon>Eukaryota</taxon>
        <taxon>Metazoa</taxon>
        <taxon>Ecdysozoa</taxon>
        <taxon>Arthropoda</taxon>
        <taxon>Hexapoda</taxon>
        <taxon>Insecta</taxon>
        <taxon>Pterygota</taxon>
        <taxon>Neoptera</taxon>
        <taxon>Endopterygota</taxon>
        <taxon>Diptera</taxon>
        <taxon>Brachycera</taxon>
        <taxon>Muscomorpha</taxon>
        <taxon>Ephydroidea</taxon>
        <taxon>Drosophilidae</taxon>
        <taxon>Drosophila</taxon>
        <taxon>Hawaiian Drosophila</taxon>
    </lineage>
</organism>
<proteinExistence type="predicted"/>
<dbReference type="GO" id="GO:0008407">
    <property type="term" value="P:chaeta morphogenesis"/>
    <property type="evidence" value="ECO:0007669"/>
    <property type="project" value="EnsemblMetazoa"/>
</dbReference>
<dbReference type="InterPro" id="IPR011598">
    <property type="entry name" value="bHLH_dom"/>
</dbReference>
<dbReference type="InParanoid" id="B4JMG1"/>
<dbReference type="CDD" id="cd19744">
    <property type="entry name" value="bHLH_TS_dAS-C_like"/>
    <property type="match status" value="1"/>
</dbReference>
<evidence type="ECO:0000313" key="7">
    <source>
        <dbReference type="EMBL" id="EDV91904.1"/>
    </source>
</evidence>
<dbReference type="Pfam" id="PF00010">
    <property type="entry name" value="HLH"/>
    <property type="match status" value="1"/>
</dbReference>
<dbReference type="STRING" id="7222.B4JMG1"/>
<feature type="region of interest" description="Disordered" evidence="5">
    <location>
        <begin position="257"/>
        <end position="297"/>
    </location>
</feature>
<keyword evidence="2" id="KW-0221">Differentiation</keyword>
<dbReference type="AlphaFoldDB" id="B4JMG1"/>
<dbReference type="InterPro" id="IPR036638">
    <property type="entry name" value="HLH_DNA-bd_sf"/>
</dbReference>
<dbReference type="GO" id="GO:0046982">
    <property type="term" value="F:protein heterodimerization activity"/>
    <property type="evidence" value="ECO:0007669"/>
    <property type="project" value="EnsemblMetazoa"/>
</dbReference>
<dbReference type="HOGENOM" id="CLU_853281_0_0_1"/>
<evidence type="ECO:0000256" key="4">
    <source>
        <dbReference type="ARBA" id="ARBA00023125"/>
    </source>
</evidence>
<protein>
    <submittedName>
        <fullName evidence="7">GH24340</fullName>
    </submittedName>
</protein>
<feature type="compositionally biased region" description="Polar residues" evidence="5">
    <location>
        <begin position="109"/>
        <end position="119"/>
    </location>
</feature>
<dbReference type="EMBL" id="CH916371">
    <property type="protein sequence ID" value="EDV91904.1"/>
    <property type="molecule type" value="Genomic_DNA"/>
</dbReference>
<evidence type="ECO:0000256" key="2">
    <source>
        <dbReference type="ARBA" id="ARBA00022782"/>
    </source>
</evidence>
<evidence type="ECO:0000256" key="1">
    <source>
        <dbReference type="ARBA" id="ARBA00022473"/>
    </source>
</evidence>
<dbReference type="FunFam" id="4.10.280.10:FF:000060">
    <property type="entry name" value="Scute protein"/>
    <property type="match status" value="1"/>
</dbReference>
<dbReference type="SMART" id="SM00353">
    <property type="entry name" value="HLH"/>
    <property type="match status" value="1"/>
</dbReference>
<dbReference type="SMR" id="B4JMG1"/>
<dbReference type="eggNOG" id="KOG4029">
    <property type="taxonomic scope" value="Eukaryota"/>
</dbReference>
<feature type="region of interest" description="Disordered" evidence="5">
    <location>
        <begin position="109"/>
        <end position="136"/>
    </location>
</feature>
<dbReference type="OMA" id="QRQQFPH"/>
<evidence type="ECO:0000256" key="3">
    <source>
        <dbReference type="ARBA" id="ARBA00022902"/>
    </source>
</evidence>
<evidence type="ECO:0000259" key="6">
    <source>
        <dbReference type="PROSITE" id="PS50888"/>
    </source>
</evidence>
<dbReference type="KEGG" id="dgr:6566129"/>
<dbReference type="GO" id="GO:0005667">
    <property type="term" value="C:transcription regulator complex"/>
    <property type="evidence" value="ECO:0007669"/>
    <property type="project" value="EnsemblMetazoa"/>
</dbReference>
<dbReference type="GO" id="GO:0035883">
    <property type="term" value="P:enteroendocrine cell differentiation"/>
    <property type="evidence" value="ECO:0007669"/>
    <property type="project" value="EnsemblMetazoa"/>
</dbReference>